<protein>
    <submittedName>
        <fullName evidence="1">Uncharacterized protein</fullName>
    </submittedName>
</protein>
<name>A0A439DV94_9MYCO</name>
<proteinExistence type="predicted"/>
<gene>
    <name evidence="1" type="ORF">MELE44368_02805</name>
</gene>
<sequence length="102" mass="11522">MLRYDYDDVGLLAKSAEAWTTVARIINLNLHLPAFDQSCDHLSEPTANRSEQAVKSQGFPFEHSPFRLIRCRLIGRLEVGIDRSQEFDLSAFGVQKSDIANI</sequence>
<dbReference type="AlphaFoldDB" id="A0A439DV94"/>
<dbReference type="Proteomes" id="UP000287177">
    <property type="component" value="Unassembled WGS sequence"/>
</dbReference>
<dbReference type="EMBL" id="ATDN01000012">
    <property type="protein sequence ID" value="RWA20900.1"/>
    <property type="molecule type" value="Genomic_DNA"/>
</dbReference>
<reference evidence="1 2" key="1">
    <citation type="submission" date="2013-06" db="EMBL/GenBank/DDBJ databases">
        <title>The draft sequence of the Mycobacterium elephantis genome.</title>
        <authorList>
            <person name="Pettersson F.B."/>
            <person name="Das S."/>
            <person name="Dasgupta S."/>
            <person name="Bhattacharya A."/>
            <person name="Kirsebom L.A."/>
        </authorList>
    </citation>
    <scope>NUCLEOTIDE SEQUENCE [LARGE SCALE GENOMIC DNA]</scope>
    <source>
        <strain evidence="1 2">DSM 44368</strain>
    </source>
</reference>
<evidence type="ECO:0000313" key="2">
    <source>
        <dbReference type="Proteomes" id="UP000287177"/>
    </source>
</evidence>
<organism evidence="1 2">
    <name type="scientific">Mycolicibacterium elephantis DSM 44368</name>
    <dbReference type="NCBI Taxonomy" id="1335622"/>
    <lineage>
        <taxon>Bacteria</taxon>
        <taxon>Bacillati</taxon>
        <taxon>Actinomycetota</taxon>
        <taxon>Actinomycetes</taxon>
        <taxon>Mycobacteriales</taxon>
        <taxon>Mycobacteriaceae</taxon>
        <taxon>Mycolicibacterium</taxon>
    </lineage>
</organism>
<keyword evidence="2" id="KW-1185">Reference proteome</keyword>
<comment type="caution">
    <text evidence="1">The sequence shown here is derived from an EMBL/GenBank/DDBJ whole genome shotgun (WGS) entry which is preliminary data.</text>
</comment>
<evidence type="ECO:0000313" key="1">
    <source>
        <dbReference type="EMBL" id="RWA20900.1"/>
    </source>
</evidence>
<accession>A0A439DV94</accession>